<name>A0A1T4Z818_9ACTN</name>
<dbReference type="SUPFAM" id="SSF46785">
    <property type="entry name" value="Winged helix' DNA-binding domain"/>
    <property type="match status" value="1"/>
</dbReference>
<evidence type="ECO:0000313" key="5">
    <source>
        <dbReference type="EMBL" id="SKB10162.1"/>
    </source>
</evidence>
<dbReference type="AlphaFoldDB" id="A0A1T4Z818"/>
<keyword evidence="2" id="KW-0238">DNA-binding</keyword>
<evidence type="ECO:0000313" key="6">
    <source>
        <dbReference type="Proteomes" id="UP000191040"/>
    </source>
</evidence>
<feature type="domain" description="HTH hxlR-type" evidence="4">
    <location>
        <begin position="21"/>
        <end position="121"/>
    </location>
</feature>
<evidence type="ECO:0000256" key="2">
    <source>
        <dbReference type="ARBA" id="ARBA00023125"/>
    </source>
</evidence>
<dbReference type="STRING" id="1736691.SAMN06295964_3149"/>
<organism evidence="5 6">
    <name type="scientific">Aeromicrobium choanae</name>
    <dbReference type="NCBI Taxonomy" id="1736691"/>
    <lineage>
        <taxon>Bacteria</taxon>
        <taxon>Bacillati</taxon>
        <taxon>Actinomycetota</taxon>
        <taxon>Actinomycetes</taxon>
        <taxon>Propionibacteriales</taxon>
        <taxon>Nocardioidaceae</taxon>
        <taxon>Aeromicrobium</taxon>
    </lineage>
</organism>
<evidence type="ECO:0000256" key="3">
    <source>
        <dbReference type="ARBA" id="ARBA00023163"/>
    </source>
</evidence>
<reference evidence="6" key="1">
    <citation type="submission" date="2017-02" db="EMBL/GenBank/DDBJ databases">
        <authorList>
            <person name="Varghese N."/>
            <person name="Submissions S."/>
        </authorList>
    </citation>
    <scope>NUCLEOTIDE SEQUENCE [LARGE SCALE GENOMIC DNA]</scope>
    <source>
        <strain evidence="6">9H-4</strain>
    </source>
</reference>
<dbReference type="InterPro" id="IPR036390">
    <property type="entry name" value="WH_DNA-bd_sf"/>
</dbReference>
<dbReference type="Pfam" id="PF01638">
    <property type="entry name" value="HxlR"/>
    <property type="match status" value="1"/>
</dbReference>
<evidence type="ECO:0000256" key="1">
    <source>
        <dbReference type="ARBA" id="ARBA00023015"/>
    </source>
</evidence>
<keyword evidence="3" id="KW-0804">Transcription</keyword>
<keyword evidence="1" id="KW-0805">Transcription regulation</keyword>
<keyword evidence="6" id="KW-1185">Reference proteome</keyword>
<dbReference type="Proteomes" id="UP000191040">
    <property type="component" value="Chromosome I"/>
</dbReference>
<dbReference type="InterPro" id="IPR002577">
    <property type="entry name" value="HTH_HxlR"/>
</dbReference>
<dbReference type="PROSITE" id="PS51118">
    <property type="entry name" value="HTH_HXLR"/>
    <property type="match status" value="1"/>
</dbReference>
<dbReference type="EMBL" id="LT796768">
    <property type="protein sequence ID" value="SKB10162.1"/>
    <property type="molecule type" value="Genomic_DNA"/>
</dbReference>
<gene>
    <name evidence="5" type="ORF">SAMN06295964_3149</name>
</gene>
<dbReference type="InterPro" id="IPR036388">
    <property type="entry name" value="WH-like_DNA-bd_sf"/>
</dbReference>
<evidence type="ECO:0000259" key="4">
    <source>
        <dbReference type="PROSITE" id="PS51118"/>
    </source>
</evidence>
<dbReference type="PANTHER" id="PTHR33204">
    <property type="entry name" value="TRANSCRIPTIONAL REGULATOR, MARR FAMILY"/>
    <property type="match status" value="1"/>
</dbReference>
<accession>A0A1T4Z818</accession>
<dbReference type="OrthoDB" id="9792527at2"/>
<sequence>MVDCKWFHEKGRNVDTNRSGCPINLSLEVFGDRWTLLVLRDITFGNRRHYGELLANSDEHIASNILANRLARLVDLGMLSRVADPSHKQKVIYSLTEPSIQLVPVFAHLGSWGRRHLPVSPELAIRAELLETGGPELWEAFMDELRELHLGIPRADGVGSVLDALTAAYVDECERSGVA</sequence>
<proteinExistence type="predicted"/>
<dbReference type="Gene3D" id="1.10.10.10">
    <property type="entry name" value="Winged helix-like DNA-binding domain superfamily/Winged helix DNA-binding domain"/>
    <property type="match status" value="1"/>
</dbReference>
<dbReference type="PANTHER" id="PTHR33204:SF37">
    <property type="entry name" value="HTH-TYPE TRANSCRIPTIONAL REGULATOR YODB"/>
    <property type="match status" value="1"/>
</dbReference>
<protein>
    <submittedName>
        <fullName evidence="5">Transcriptional regulator, HxlR family</fullName>
    </submittedName>
</protein>
<dbReference type="GO" id="GO:0003677">
    <property type="term" value="F:DNA binding"/>
    <property type="evidence" value="ECO:0007669"/>
    <property type="project" value="UniProtKB-KW"/>
</dbReference>